<evidence type="ECO:0000313" key="1">
    <source>
        <dbReference type="EMBL" id="EWS74493.1"/>
    </source>
</evidence>
<accession>W7XD13</accession>
<dbReference type="RefSeq" id="XP_012652978.1">
    <property type="nucleotide sequence ID" value="XM_012797524.1"/>
</dbReference>
<gene>
    <name evidence="1" type="ORF">TTHERM_000382149</name>
</gene>
<dbReference type="KEGG" id="tet:TTHERM_000382149"/>
<dbReference type="EMBL" id="GG662706">
    <property type="protein sequence ID" value="EWS74493.1"/>
    <property type="molecule type" value="Genomic_DNA"/>
</dbReference>
<reference evidence="2" key="1">
    <citation type="journal article" date="2006" name="PLoS Biol.">
        <title>Macronuclear genome sequence of the ciliate Tetrahymena thermophila, a model eukaryote.</title>
        <authorList>
            <person name="Eisen J.A."/>
            <person name="Coyne R.S."/>
            <person name="Wu M."/>
            <person name="Wu D."/>
            <person name="Thiagarajan M."/>
            <person name="Wortman J.R."/>
            <person name="Badger J.H."/>
            <person name="Ren Q."/>
            <person name="Amedeo P."/>
            <person name="Jones K.M."/>
            <person name="Tallon L.J."/>
            <person name="Delcher A.L."/>
            <person name="Salzberg S.L."/>
            <person name="Silva J.C."/>
            <person name="Haas B.J."/>
            <person name="Majoros W.H."/>
            <person name="Farzad M."/>
            <person name="Carlton J.M."/>
            <person name="Smith R.K. Jr."/>
            <person name="Garg J."/>
            <person name="Pearlman R.E."/>
            <person name="Karrer K.M."/>
            <person name="Sun L."/>
            <person name="Manning G."/>
            <person name="Elde N.C."/>
            <person name="Turkewitz A.P."/>
            <person name="Asai D.J."/>
            <person name="Wilkes D.E."/>
            <person name="Wang Y."/>
            <person name="Cai H."/>
            <person name="Collins K."/>
            <person name="Stewart B.A."/>
            <person name="Lee S.R."/>
            <person name="Wilamowska K."/>
            <person name="Weinberg Z."/>
            <person name="Ruzzo W.L."/>
            <person name="Wloga D."/>
            <person name="Gaertig J."/>
            <person name="Frankel J."/>
            <person name="Tsao C.-C."/>
            <person name="Gorovsky M.A."/>
            <person name="Keeling P.J."/>
            <person name="Waller R.F."/>
            <person name="Patron N.J."/>
            <person name="Cherry J.M."/>
            <person name="Stover N.A."/>
            <person name="Krieger C.J."/>
            <person name="del Toro C."/>
            <person name="Ryder H.F."/>
            <person name="Williamson S.C."/>
            <person name="Barbeau R.A."/>
            <person name="Hamilton E.P."/>
            <person name="Orias E."/>
        </authorList>
    </citation>
    <scope>NUCLEOTIDE SEQUENCE [LARGE SCALE GENOMIC DNA]</scope>
    <source>
        <strain evidence="2">SB210</strain>
    </source>
</reference>
<proteinExistence type="predicted"/>
<dbReference type="InParanoid" id="W7XD13"/>
<name>W7XD13_TETTS</name>
<dbReference type="Proteomes" id="UP000009168">
    <property type="component" value="Unassembled WGS sequence"/>
</dbReference>
<sequence length="164" mass="19688">MLLLKFLHYKCQSQQQVNFFINSKLLLCHPSLQKLTKLAQYFPQSQDFKLNYLAVLMLLVDVKTLKLLKKLDLNEQILTILIKFKQLCLRKQSQSSLLVVVIRNPKTNYPFWQEKHLKKAYQIFIANLFVCFQSYCEQNQYLQDLIVTFLKDPHKFFLNVEFYE</sequence>
<evidence type="ECO:0000313" key="2">
    <source>
        <dbReference type="Proteomes" id="UP000009168"/>
    </source>
</evidence>
<organism evidence="1 2">
    <name type="scientific">Tetrahymena thermophila (strain SB210)</name>
    <dbReference type="NCBI Taxonomy" id="312017"/>
    <lineage>
        <taxon>Eukaryota</taxon>
        <taxon>Sar</taxon>
        <taxon>Alveolata</taxon>
        <taxon>Ciliophora</taxon>
        <taxon>Intramacronucleata</taxon>
        <taxon>Oligohymenophorea</taxon>
        <taxon>Hymenostomatida</taxon>
        <taxon>Tetrahymenina</taxon>
        <taxon>Tetrahymenidae</taxon>
        <taxon>Tetrahymena</taxon>
    </lineage>
</organism>
<protein>
    <submittedName>
        <fullName evidence="1">Uncharacterized protein</fullName>
    </submittedName>
</protein>
<keyword evidence="2" id="KW-1185">Reference proteome</keyword>
<dbReference type="AlphaFoldDB" id="W7XD13"/>
<dbReference type="GeneID" id="24438671"/>